<evidence type="ECO:0000313" key="3">
    <source>
        <dbReference type="Proteomes" id="UP001175211"/>
    </source>
</evidence>
<proteinExistence type="predicted"/>
<dbReference type="GeneID" id="85365859"/>
<dbReference type="EMBL" id="JAUEPS010000020">
    <property type="protein sequence ID" value="KAK0457801.1"/>
    <property type="molecule type" value="Genomic_DNA"/>
</dbReference>
<keyword evidence="1" id="KW-0732">Signal</keyword>
<reference evidence="2" key="1">
    <citation type="submission" date="2023-06" db="EMBL/GenBank/DDBJ databases">
        <authorList>
            <consortium name="Lawrence Berkeley National Laboratory"/>
            <person name="Ahrendt S."/>
            <person name="Sahu N."/>
            <person name="Indic B."/>
            <person name="Wong-Bajracharya J."/>
            <person name="Merenyi Z."/>
            <person name="Ke H.-M."/>
            <person name="Monk M."/>
            <person name="Kocsube S."/>
            <person name="Drula E."/>
            <person name="Lipzen A."/>
            <person name="Balint B."/>
            <person name="Henrissat B."/>
            <person name="Andreopoulos B."/>
            <person name="Martin F.M."/>
            <person name="Harder C.B."/>
            <person name="Rigling D."/>
            <person name="Ford K.L."/>
            <person name="Foster G.D."/>
            <person name="Pangilinan J."/>
            <person name="Papanicolaou A."/>
            <person name="Barry K."/>
            <person name="LaButti K."/>
            <person name="Viragh M."/>
            <person name="Koriabine M."/>
            <person name="Yan M."/>
            <person name="Riley R."/>
            <person name="Champramary S."/>
            <person name="Plett K.L."/>
            <person name="Tsai I.J."/>
            <person name="Slot J."/>
            <person name="Sipos G."/>
            <person name="Plett J."/>
            <person name="Nagy L.G."/>
            <person name="Grigoriev I.V."/>
        </authorList>
    </citation>
    <scope>NUCLEOTIDE SEQUENCE</scope>
    <source>
        <strain evidence="2">CCBAS 213</strain>
    </source>
</reference>
<dbReference type="AlphaFoldDB" id="A0AA39N4G2"/>
<protein>
    <submittedName>
        <fullName evidence="2">Uncharacterized protein</fullName>
    </submittedName>
</protein>
<organism evidence="2 3">
    <name type="scientific">Armillaria tabescens</name>
    <name type="common">Ringless honey mushroom</name>
    <name type="synonym">Agaricus tabescens</name>
    <dbReference type="NCBI Taxonomy" id="1929756"/>
    <lineage>
        <taxon>Eukaryota</taxon>
        <taxon>Fungi</taxon>
        <taxon>Dikarya</taxon>
        <taxon>Basidiomycota</taxon>
        <taxon>Agaricomycotina</taxon>
        <taxon>Agaricomycetes</taxon>
        <taxon>Agaricomycetidae</taxon>
        <taxon>Agaricales</taxon>
        <taxon>Marasmiineae</taxon>
        <taxon>Physalacriaceae</taxon>
        <taxon>Desarmillaria</taxon>
    </lineage>
</organism>
<feature type="signal peptide" evidence="1">
    <location>
        <begin position="1"/>
        <end position="22"/>
    </location>
</feature>
<feature type="chain" id="PRO_5041296312" evidence="1">
    <location>
        <begin position="23"/>
        <end position="105"/>
    </location>
</feature>
<comment type="caution">
    <text evidence="2">The sequence shown here is derived from an EMBL/GenBank/DDBJ whole genome shotgun (WGS) entry which is preliminary data.</text>
</comment>
<keyword evidence="3" id="KW-1185">Reference proteome</keyword>
<evidence type="ECO:0000313" key="2">
    <source>
        <dbReference type="EMBL" id="KAK0457801.1"/>
    </source>
</evidence>
<dbReference type="RefSeq" id="XP_060330100.1">
    <property type="nucleotide sequence ID" value="XM_060482311.1"/>
</dbReference>
<name>A0AA39N4G2_ARMTA</name>
<evidence type="ECO:0000256" key="1">
    <source>
        <dbReference type="SAM" id="SignalP"/>
    </source>
</evidence>
<sequence length="105" mass="12101">MSQAVNCFFFFFFLLDFISTRAIQDRLVASQHLKGILRAWALSNGFLESILPPRQDRDRQGTTQALAITFQSYIESHIDELLITIYKGRWQREAAIHGLQTPASR</sequence>
<dbReference type="Proteomes" id="UP001175211">
    <property type="component" value="Unassembled WGS sequence"/>
</dbReference>
<accession>A0AA39N4G2</accession>
<gene>
    <name evidence="2" type="ORF">EV420DRAFT_478997</name>
</gene>